<dbReference type="InterPro" id="IPR021958">
    <property type="entry name" value="DUF3575"/>
</dbReference>
<proteinExistence type="predicted"/>
<dbReference type="OrthoDB" id="1118958at2"/>
<dbReference type="RefSeq" id="WP_109322374.1">
    <property type="nucleotide sequence ID" value="NZ_CP029346.1"/>
</dbReference>
<evidence type="ECO:0008006" key="4">
    <source>
        <dbReference type="Google" id="ProtNLM"/>
    </source>
</evidence>
<dbReference type="Proteomes" id="UP000245468">
    <property type="component" value="Chromosome"/>
</dbReference>
<dbReference type="EMBL" id="CP029346">
    <property type="protein sequence ID" value="AWL08637.1"/>
    <property type="molecule type" value="Genomic_DNA"/>
</dbReference>
<dbReference type="Pfam" id="PF12099">
    <property type="entry name" value="DUF3575"/>
    <property type="match status" value="1"/>
</dbReference>
<name>A0A2S2DV01_9BACT</name>
<protein>
    <recommendedName>
        <fullName evidence="4">DUF3575 domain-containing protein</fullName>
    </recommendedName>
</protein>
<organism evidence="2 3">
    <name type="scientific">Aquirufa nivalisilvae</name>
    <dbReference type="NCBI Taxonomy" id="2516557"/>
    <lineage>
        <taxon>Bacteria</taxon>
        <taxon>Pseudomonadati</taxon>
        <taxon>Bacteroidota</taxon>
        <taxon>Cytophagia</taxon>
        <taxon>Cytophagales</taxon>
        <taxon>Flectobacillaceae</taxon>
        <taxon>Aquirufa</taxon>
    </lineage>
</organism>
<evidence type="ECO:0000313" key="2">
    <source>
        <dbReference type="EMBL" id="AWL08637.1"/>
    </source>
</evidence>
<feature type="signal peptide" evidence="1">
    <location>
        <begin position="1"/>
        <end position="17"/>
    </location>
</feature>
<reference evidence="3" key="1">
    <citation type="submission" date="2018-05" db="EMBL/GenBank/DDBJ databases">
        <title>Pseudarcicella sp. HME7025 Genome sequencing and assembly.</title>
        <authorList>
            <person name="Kim H."/>
            <person name="Kang H."/>
            <person name="Joh K."/>
        </authorList>
    </citation>
    <scope>NUCLEOTIDE SEQUENCE [LARGE SCALE GENOMIC DNA]</scope>
    <source>
        <strain evidence="3">HME7025</strain>
    </source>
</reference>
<dbReference type="KEGG" id="psez:HME7025_00766"/>
<keyword evidence="1" id="KW-0732">Signal</keyword>
<sequence>MKKILYLLLLAPSLLWAQKSPKNIIKVNLSSLLLRNYNITYERSLSKHISFSLGFRTMPYGNVPLEGTITDMIDDKSINISRMRLGNIAITPEIRYYFSSKGNQGFYAAPYARYLVYDLTAPITVEDKSSGQFVQVDRDFKGKITSMNGGLMFGVQYPIWKNRMVFDFWIIGAHAGTSTGILTAEFKPALSADEQAVLQREVDNLDTSPFKSVGKVTANTAQINTEGPWLGVRGLGINLGFKF</sequence>
<keyword evidence="3" id="KW-1185">Reference proteome</keyword>
<feature type="chain" id="PRO_5015465899" description="DUF3575 domain-containing protein" evidence="1">
    <location>
        <begin position="18"/>
        <end position="243"/>
    </location>
</feature>
<evidence type="ECO:0000256" key="1">
    <source>
        <dbReference type="SAM" id="SignalP"/>
    </source>
</evidence>
<accession>A0A2S2DV01</accession>
<gene>
    <name evidence="2" type="ORF">HME7025_00766</name>
</gene>
<evidence type="ECO:0000313" key="3">
    <source>
        <dbReference type="Proteomes" id="UP000245468"/>
    </source>
</evidence>
<dbReference type="AlphaFoldDB" id="A0A2S2DV01"/>